<dbReference type="PANTHER" id="PTHR21137:SF35">
    <property type="entry name" value="ODORANT RECEPTOR 19A-RELATED"/>
    <property type="match status" value="1"/>
</dbReference>
<comment type="subcellular location">
    <subcellularLocation>
        <location evidence="1">Cell membrane</location>
        <topology evidence="1">Multi-pass membrane protein</topology>
    </subcellularLocation>
</comment>
<evidence type="ECO:0000256" key="3">
    <source>
        <dbReference type="ARBA" id="ARBA00022606"/>
    </source>
</evidence>
<evidence type="ECO:0000256" key="6">
    <source>
        <dbReference type="ARBA" id="ARBA00022989"/>
    </source>
</evidence>
<feature type="transmembrane region" description="Helical" evidence="10">
    <location>
        <begin position="91"/>
        <end position="110"/>
    </location>
</feature>
<proteinExistence type="predicted"/>
<dbReference type="Proteomes" id="UP000694904">
    <property type="component" value="Chromosome 2"/>
</dbReference>
<keyword evidence="2" id="KW-1003">Cell membrane</keyword>
<keyword evidence="9" id="KW-0807">Transducer</keyword>
<dbReference type="RefSeq" id="XP_017873737.1">
    <property type="nucleotide sequence ID" value="XM_018018248.1"/>
</dbReference>
<keyword evidence="3" id="KW-0716">Sensory transduction</keyword>
<keyword evidence="5" id="KW-0552">Olfaction</keyword>
<evidence type="ECO:0000256" key="1">
    <source>
        <dbReference type="ARBA" id="ARBA00004651"/>
    </source>
</evidence>
<evidence type="ECO:0000256" key="7">
    <source>
        <dbReference type="ARBA" id="ARBA00023136"/>
    </source>
</evidence>
<evidence type="ECO:0000256" key="10">
    <source>
        <dbReference type="SAM" id="Phobius"/>
    </source>
</evidence>
<keyword evidence="11" id="KW-1185">Reference proteome</keyword>
<sequence length="126" mass="14316">MFSVMVSVQVTTSAVCIVITVFSLLTSDWIGGYCYFCVLVPNMYLYCILGTMLENCSEKFMYEMYNISFYNLNPSQQRFVLFMLARSQQPGAILLLGVMPLSVSSALQVTKSIYSITMMMARFLQK</sequence>
<keyword evidence="4 10" id="KW-0812">Transmembrane</keyword>
<organism evidence="11 12">
    <name type="scientific">Drosophila arizonae</name>
    <name type="common">Fruit fly</name>
    <dbReference type="NCBI Taxonomy" id="7263"/>
    <lineage>
        <taxon>Eukaryota</taxon>
        <taxon>Metazoa</taxon>
        <taxon>Ecdysozoa</taxon>
        <taxon>Arthropoda</taxon>
        <taxon>Hexapoda</taxon>
        <taxon>Insecta</taxon>
        <taxon>Pterygota</taxon>
        <taxon>Neoptera</taxon>
        <taxon>Endopterygota</taxon>
        <taxon>Diptera</taxon>
        <taxon>Brachycera</taxon>
        <taxon>Muscomorpha</taxon>
        <taxon>Ephydroidea</taxon>
        <taxon>Drosophilidae</taxon>
        <taxon>Drosophila</taxon>
    </lineage>
</organism>
<feature type="transmembrane region" description="Helical" evidence="10">
    <location>
        <begin position="32"/>
        <end position="53"/>
    </location>
</feature>
<keyword evidence="6 10" id="KW-1133">Transmembrane helix</keyword>
<keyword evidence="8" id="KW-0675">Receptor</keyword>
<reference evidence="12" key="3">
    <citation type="submission" date="2025-08" db="UniProtKB">
        <authorList>
            <consortium name="RefSeq"/>
        </authorList>
    </citation>
    <scope>IDENTIFICATION</scope>
    <source>
        <tissue evidence="12">Whole organism</tissue>
    </source>
</reference>
<evidence type="ECO:0000256" key="4">
    <source>
        <dbReference type="ARBA" id="ARBA00022692"/>
    </source>
</evidence>
<keyword evidence="7 10" id="KW-0472">Membrane</keyword>
<dbReference type="GeneID" id="108621102"/>
<evidence type="ECO:0000256" key="5">
    <source>
        <dbReference type="ARBA" id="ARBA00022725"/>
    </source>
</evidence>
<gene>
    <name evidence="12" type="primary">LOC108621102</name>
</gene>
<reference evidence="11" key="2">
    <citation type="journal article" date="2016" name="G3 (Bethesda)">
        <title>Genome Evolution in Three Species of Cactophilic Drosophila.</title>
        <authorList>
            <person name="Sanchez-Flores A."/>
            <person name="Penazola F."/>
            <person name="Carpinteyro-Ponce J."/>
            <person name="Nazario-Yepiz N."/>
            <person name="Abreu-Goodger C."/>
            <person name="Machado C.A."/>
            <person name="Markow T.A."/>
        </authorList>
    </citation>
    <scope>NUCLEOTIDE SEQUENCE [LARGE SCALE GENOMIC DNA]</scope>
</reference>
<reference evidence="11" key="1">
    <citation type="journal article" date="1997" name="Nucleic Acids Res.">
        <title>tRNAscan-SE: a program for improved detection of transfer RNA genes in genomic sequence.</title>
        <authorList>
            <person name="Lowe T.M."/>
            <person name="Eddy S.R."/>
        </authorList>
    </citation>
    <scope>NUCLEOTIDE SEQUENCE [LARGE SCALE GENOMIC DNA]</scope>
</reference>
<name>A0ABM1Q2Q1_DROAR</name>
<evidence type="ECO:0000256" key="2">
    <source>
        <dbReference type="ARBA" id="ARBA00022475"/>
    </source>
</evidence>
<feature type="transmembrane region" description="Helical" evidence="10">
    <location>
        <begin position="6"/>
        <end position="25"/>
    </location>
</feature>
<dbReference type="Pfam" id="PF02949">
    <property type="entry name" value="7tm_6"/>
    <property type="match status" value="1"/>
</dbReference>
<accession>A0ABM1Q2Q1</accession>
<evidence type="ECO:0000313" key="11">
    <source>
        <dbReference type="Proteomes" id="UP000694904"/>
    </source>
</evidence>
<protein>
    <submittedName>
        <fullName evidence="12">Odorant receptor 67d-like</fullName>
    </submittedName>
</protein>
<evidence type="ECO:0000256" key="8">
    <source>
        <dbReference type="ARBA" id="ARBA00023170"/>
    </source>
</evidence>
<dbReference type="InterPro" id="IPR004117">
    <property type="entry name" value="7tm6_olfct_rcpt"/>
</dbReference>
<evidence type="ECO:0000256" key="9">
    <source>
        <dbReference type="ARBA" id="ARBA00023224"/>
    </source>
</evidence>
<evidence type="ECO:0000313" key="12">
    <source>
        <dbReference type="RefSeq" id="XP_017873737.1"/>
    </source>
</evidence>
<dbReference type="PANTHER" id="PTHR21137">
    <property type="entry name" value="ODORANT RECEPTOR"/>
    <property type="match status" value="1"/>
</dbReference>